<proteinExistence type="predicted"/>
<sequence length="139" mass="16145">MPPYNVCAHEQTLLEERPGRDLLVHRQIVIQALFHYGNRLRLHKMAPEEGGPLLRRQHAEFRHIPFPKHGPDRPVMLVKIVRLVLQRVCRGAGIVSRRPGWSADRRILRPAPHFPQPRQQPGDFVHRCPYCAAKRLISL</sequence>
<name>A0A4T0VBX6_9PEZI</name>
<evidence type="ECO:0000313" key="2">
    <source>
        <dbReference type="Proteomes" id="UP000305883"/>
    </source>
</evidence>
<organism evidence="1 2">
    <name type="scientific">Colletotrichum higginsianum</name>
    <dbReference type="NCBI Taxonomy" id="80884"/>
    <lineage>
        <taxon>Eukaryota</taxon>
        <taxon>Fungi</taxon>
        <taxon>Dikarya</taxon>
        <taxon>Ascomycota</taxon>
        <taxon>Pezizomycotina</taxon>
        <taxon>Sordariomycetes</taxon>
        <taxon>Hypocreomycetidae</taxon>
        <taxon>Glomerellales</taxon>
        <taxon>Glomerellaceae</taxon>
        <taxon>Colletotrichum</taxon>
        <taxon>Colletotrichum destructivum species complex</taxon>
    </lineage>
</organism>
<dbReference type="EMBL" id="MWPZ01000016">
    <property type="protein sequence ID" value="TIC89478.1"/>
    <property type="molecule type" value="Genomic_DNA"/>
</dbReference>
<dbReference type="Proteomes" id="UP000305883">
    <property type="component" value="Unassembled WGS sequence"/>
</dbReference>
<gene>
    <name evidence="1" type="ORF">CH35J_012867</name>
</gene>
<accession>A0A4T0VBX6</accession>
<dbReference type="AlphaFoldDB" id="A0A4T0VBX6"/>
<evidence type="ECO:0000313" key="1">
    <source>
        <dbReference type="EMBL" id="TIC89478.1"/>
    </source>
</evidence>
<reference evidence="1 2" key="1">
    <citation type="journal article" date="2019" name="Genome Biol. Evol.">
        <title>Genomic Plasticity Mediated by Transposable Elements in the Plant Pathogenic Fungus Colletotrichum higginsianum.</title>
        <authorList>
            <person name="Tsushima A."/>
            <person name="Gan P."/>
            <person name="Kumakura N."/>
            <person name="Narusaka M."/>
            <person name="Takano Y."/>
            <person name="Narusaka Y."/>
            <person name="Shirasu K."/>
        </authorList>
    </citation>
    <scope>NUCLEOTIDE SEQUENCE [LARGE SCALE GENOMIC DNA]</scope>
    <source>
        <strain evidence="1 2">MAFF305635-RFP</strain>
    </source>
</reference>
<protein>
    <submittedName>
        <fullName evidence="1">Uncharacterized protein</fullName>
    </submittedName>
</protein>
<comment type="caution">
    <text evidence="1">The sequence shown here is derived from an EMBL/GenBank/DDBJ whole genome shotgun (WGS) entry which is preliminary data.</text>
</comment>